<dbReference type="EMBL" id="VOOR01000054">
    <property type="protein sequence ID" value="TXB61551.1"/>
    <property type="molecule type" value="Genomic_DNA"/>
</dbReference>
<feature type="transmembrane region" description="Helical" evidence="5">
    <location>
        <begin position="379"/>
        <end position="396"/>
    </location>
</feature>
<feature type="domain" description="STAS" evidence="6">
    <location>
        <begin position="468"/>
        <end position="583"/>
    </location>
</feature>
<dbReference type="Proteomes" id="UP000321580">
    <property type="component" value="Unassembled WGS sequence"/>
</dbReference>
<evidence type="ECO:0000313" key="8">
    <source>
        <dbReference type="Proteomes" id="UP000321580"/>
    </source>
</evidence>
<evidence type="ECO:0000256" key="5">
    <source>
        <dbReference type="SAM" id="Phobius"/>
    </source>
</evidence>
<keyword evidence="8" id="KW-1185">Reference proteome</keyword>
<dbReference type="CDD" id="cd07042">
    <property type="entry name" value="STAS_SulP_like_sulfate_transporter"/>
    <property type="match status" value="1"/>
</dbReference>
<dbReference type="Gene3D" id="3.30.750.24">
    <property type="entry name" value="STAS domain"/>
    <property type="match status" value="1"/>
</dbReference>
<feature type="transmembrane region" description="Helical" evidence="5">
    <location>
        <begin position="101"/>
        <end position="119"/>
    </location>
</feature>
<dbReference type="InterPro" id="IPR001902">
    <property type="entry name" value="SLC26A/SulP_fam"/>
</dbReference>
<feature type="transmembrane region" description="Helical" evidence="5">
    <location>
        <begin position="200"/>
        <end position="222"/>
    </location>
</feature>
<name>A0A5C6RGW8_9BACT</name>
<evidence type="ECO:0000313" key="7">
    <source>
        <dbReference type="EMBL" id="TXB61551.1"/>
    </source>
</evidence>
<keyword evidence="2 5" id="KW-0812">Transmembrane</keyword>
<dbReference type="GO" id="GO:0055085">
    <property type="term" value="P:transmembrane transport"/>
    <property type="evidence" value="ECO:0007669"/>
    <property type="project" value="InterPro"/>
</dbReference>
<gene>
    <name evidence="7" type="ORF">FRY97_18565</name>
</gene>
<evidence type="ECO:0000256" key="4">
    <source>
        <dbReference type="ARBA" id="ARBA00023136"/>
    </source>
</evidence>
<feature type="transmembrane region" description="Helical" evidence="5">
    <location>
        <begin position="161"/>
        <end position="180"/>
    </location>
</feature>
<comment type="subcellular location">
    <subcellularLocation>
        <location evidence="1">Membrane</location>
        <topology evidence="1">Multi-pass membrane protein</topology>
    </subcellularLocation>
</comment>
<organism evidence="7 8">
    <name type="scientific">Phaeodactylibacter luteus</name>
    <dbReference type="NCBI Taxonomy" id="1564516"/>
    <lineage>
        <taxon>Bacteria</taxon>
        <taxon>Pseudomonadati</taxon>
        <taxon>Bacteroidota</taxon>
        <taxon>Saprospiria</taxon>
        <taxon>Saprospirales</taxon>
        <taxon>Haliscomenobacteraceae</taxon>
        <taxon>Phaeodactylibacter</taxon>
    </lineage>
</organism>
<dbReference type="NCBIfam" id="TIGR00815">
    <property type="entry name" value="sulP"/>
    <property type="match status" value="1"/>
</dbReference>
<dbReference type="GO" id="GO:0016020">
    <property type="term" value="C:membrane"/>
    <property type="evidence" value="ECO:0007669"/>
    <property type="project" value="UniProtKB-SubCell"/>
</dbReference>
<dbReference type="InterPro" id="IPR011547">
    <property type="entry name" value="SLC26A/SulP_dom"/>
</dbReference>
<proteinExistence type="predicted"/>
<accession>A0A5C6RGW8</accession>
<evidence type="ECO:0000256" key="1">
    <source>
        <dbReference type="ARBA" id="ARBA00004141"/>
    </source>
</evidence>
<dbReference type="PROSITE" id="PS50801">
    <property type="entry name" value="STAS"/>
    <property type="match status" value="1"/>
</dbReference>
<dbReference type="SUPFAM" id="SSF52091">
    <property type="entry name" value="SpoIIaa-like"/>
    <property type="match status" value="1"/>
</dbReference>
<feature type="transmembrane region" description="Helical" evidence="5">
    <location>
        <begin position="78"/>
        <end position="94"/>
    </location>
</feature>
<sequence length="608" mass="65640">MAWWTSCWAVGCQQFFQKWKANKGEGMKKLARYMPILSWLPAYRKAYLRGDMQAGLTVGVMLVPQGMAYGLLAGLPPVYGLYASLIPLFFYAVLGTSRQLSVGPTAVVSLLIAAGIQQLGGELPPGQMVSLAISVAFVAGAIQLLMGFLKLGVLVNFLSHPVIAGFTSAAAFIIAFSQLRNLTGLPLPRSNNIFFLSGEAFSQLHAAHGLTLGISLASFMLLRGIKRASRAVPGALVVVLAGTFLSAGLDWEGQGVAVIGQVPAGLPGFVWPELGAERLGQVFPLAFTVCIISFIESVAIAKTLERKHGDYRVDPNQELIALGATKLGGAFFQAFPTTGSFSRSAVNSDAGARTGIASMISAVILALALVYLAPWFYHLPKAVLAAIILAAVINLVDWREARHLWAVDRRDWLTMLATFVATLVLGIQNGVLSGVLLSLGIMVYRNSKPHLAVLGQLPGSRRYRSISRFSQARQHDEVLIVRFDAQLYFGNASYFLESIEKLIAGEGRTLKLLLLDASSIHDVDSSGAMVLSELLQLLESRGILFYISGAIGPVRDALHRHGLSGRIGERHQFVQVHDAVSYFLEEEATEPSGWSPAALQTNERHKKS</sequence>
<evidence type="ECO:0000259" key="6">
    <source>
        <dbReference type="PROSITE" id="PS50801"/>
    </source>
</evidence>
<dbReference type="InterPro" id="IPR036513">
    <property type="entry name" value="STAS_dom_sf"/>
</dbReference>
<comment type="caution">
    <text evidence="7">The sequence shown here is derived from an EMBL/GenBank/DDBJ whole genome shotgun (WGS) entry which is preliminary data.</text>
</comment>
<dbReference type="PANTHER" id="PTHR11814">
    <property type="entry name" value="SULFATE TRANSPORTER"/>
    <property type="match status" value="1"/>
</dbReference>
<dbReference type="Pfam" id="PF00916">
    <property type="entry name" value="Sulfate_transp"/>
    <property type="match status" value="1"/>
</dbReference>
<feature type="transmembrane region" description="Helical" evidence="5">
    <location>
        <begin position="282"/>
        <end position="301"/>
    </location>
</feature>
<dbReference type="InterPro" id="IPR002645">
    <property type="entry name" value="STAS_dom"/>
</dbReference>
<keyword evidence="4 5" id="KW-0472">Membrane</keyword>
<dbReference type="AlphaFoldDB" id="A0A5C6RGW8"/>
<feature type="transmembrane region" description="Helical" evidence="5">
    <location>
        <begin position="416"/>
        <end position="444"/>
    </location>
</feature>
<feature type="transmembrane region" description="Helical" evidence="5">
    <location>
        <begin position="350"/>
        <end position="373"/>
    </location>
</feature>
<dbReference type="Pfam" id="PF01740">
    <property type="entry name" value="STAS"/>
    <property type="match status" value="1"/>
</dbReference>
<reference evidence="7 8" key="1">
    <citation type="submission" date="2019-08" db="EMBL/GenBank/DDBJ databases">
        <title>Genome of Phaeodactylibacter luteus.</title>
        <authorList>
            <person name="Bowman J.P."/>
        </authorList>
    </citation>
    <scope>NUCLEOTIDE SEQUENCE [LARGE SCALE GENOMIC DNA]</scope>
    <source>
        <strain evidence="7 8">KCTC 42180</strain>
    </source>
</reference>
<evidence type="ECO:0000256" key="3">
    <source>
        <dbReference type="ARBA" id="ARBA00022989"/>
    </source>
</evidence>
<feature type="transmembrane region" description="Helical" evidence="5">
    <location>
        <begin position="131"/>
        <end position="149"/>
    </location>
</feature>
<feature type="transmembrane region" description="Helical" evidence="5">
    <location>
        <begin position="231"/>
        <end position="249"/>
    </location>
</feature>
<keyword evidence="3 5" id="KW-1133">Transmembrane helix</keyword>
<evidence type="ECO:0000256" key="2">
    <source>
        <dbReference type="ARBA" id="ARBA00022692"/>
    </source>
</evidence>
<protein>
    <submittedName>
        <fullName evidence="7">Solute carrier 26 family protein</fullName>
    </submittedName>
</protein>
<dbReference type="OrthoDB" id="9771198at2"/>